<protein>
    <recommendedName>
        <fullName evidence="3">Antitoxin</fullName>
    </recommendedName>
</protein>
<sequence length="61" mass="7165">MKKVECIYEKGVLIPIEALDIPERSRVVLRIEEVKAIDDLKLYGYLKLLRESEDAEELFEL</sequence>
<accession>A0ABZ3H1Z0</accession>
<dbReference type="Gene3D" id="4.10.1150.10">
    <property type="entry name" value="AF2212/PG0164-like"/>
    <property type="match status" value="1"/>
</dbReference>
<dbReference type="InterPro" id="IPR024069">
    <property type="entry name" value="AF2212-like_dom_sf"/>
</dbReference>
<dbReference type="GeneID" id="90450030"/>
<keyword evidence="5" id="KW-1185">Reference proteome</keyword>
<keyword evidence="2 3" id="KW-1277">Toxin-antitoxin system</keyword>
<comment type="similarity">
    <text evidence="1 3">Belongs to the UPF0165 family.</text>
</comment>
<dbReference type="SUPFAM" id="SSF141694">
    <property type="entry name" value="AF2212/PG0164-like"/>
    <property type="match status" value="1"/>
</dbReference>
<name>A0ABZ3H1Z0_GEOAI</name>
<dbReference type="Pfam" id="PF01954">
    <property type="entry name" value="AF2212-like"/>
    <property type="match status" value="1"/>
</dbReference>
<evidence type="ECO:0000313" key="4">
    <source>
        <dbReference type="EMBL" id="XAT63577.1"/>
    </source>
</evidence>
<proteinExistence type="inferred from homology"/>
<organism evidence="4 5">
    <name type="scientific">Geoglobus acetivorans</name>
    <dbReference type="NCBI Taxonomy" id="565033"/>
    <lineage>
        <taxon>Archaea</taxon>
        <taxon>Methanobacteriati</taxon>
        <taxon>Methanobacteriota</taxon>
        <taxon>Archaeoglobi</taxon>
        <taxon>Archaeoglobales</taxon>
        <taxon>Archaeoglobaceae</taxon>
        <taxon>Geoglobus</taxon>
    </lineage>
</organism>
<reference evidence="4 5" key="1">
    <citation type="submission" date="2021-11" db="EMBL/GenBank/DDBJ databases">
        <title>Whole genome of Geoglobus acetivorans.</title>
        <authorList>
            <person name="Liu D."/>
        </authorList>
    </citation>
    <scope>NUCLEOTIDE SEQUENCE [LARGE SCALE GENOMIC DNA]</scope>
    <source>
        <strain evidence="4 5">SBH6</strain>
    </source>
</reference>
<gene>
    <name evidence="4" type="ORF">LPQ35_10005</name>
</gene>
<comment type="function">
    <text evidence="3">Antitoxin component of a type II toxin-antitoxin (TA) system.</text>
</comment>
<evidence type="ECO:0000256" key="2">
    <source>
        <dbReference type="ARBA" id="ARBA00022649"/>
    </source>
</evidence>
<dbReference type="RefSeq" id="WP_193807256.1">
    <property type="nucleotide sequence ID" value="NZ_CP087714.1"/>
</dbReference>
<evidence type="ECO:0000256" key="1">
    <source>
        <dbReference type="ARBA" id="ARBA00006615"/>
    </source>
</evidence>
<dbReference type="EMBL" id="CP087714">
    <property type="protein sequence ID" value="XAT63577.1"/>
    <property type="molecule type" value="Genomic_DNA"/>
</dbReference>
<evidence type="ECO:0000256" key="3">
    <source>
        <dbReference type="RuleBase" id="RU368051"/>
    </source>
</evidence>
<dbReference type="Proteomes" id="UP001492541">
    <property type="component" value="Chromosome"/>
</dbReference>
<evidence type="ECO:0000313" key="5">
    <source>
        <dbReference type="Proteomes" id="UP001492541"/>
    </source>
</evidence>
<dbReference type="InterPro" id="IPR008203">
    <property type="entry name" value="AF2212-like"/>
</dbReference>